<dbReference type="RefSeq" id="WP_012122363.1">
    <property type="nucleotide sequence ID" value="NC_009767.1"/>
</dbReference>
<evidence type="ECO:0000256" key="1">
    <source>
        <dbReference type="ARBA" id="ARBA00008760"/>
    </source>
</evidence>
<reference evidence="6 7" key="1">
    <citation type="submission" date="2007-08" db="EMBL/GenBank/DDBJ databases">
        <title>Complete sequence of Roseiflexus castenholzii DSM 13941.</title>
        <authorList>
            <consortium name="US DOE Joint Genome Institute"/>
            <person name="Copeland A."/>
            <person name="Lucas S."/>
            <person name="Lapidus A."/>
            <person name="Barry K."/>
            <person name="Glavina del Rio T."/>
            <person name="Dalin E."/>
            <person name="Tice H."/>
            <person name="Pitluck S."/>
            <person name="Thompson L.S."/>
            <person name="Brettin T."/>
            <person name="Bruce D."/>
            <person name="Detter J.C."/>
            <person name="Han C."/>
            <person name="Tapia R."/>
            <person name="Schmutz J."/>
            <person name="Larimer F."/>
            <person name="Land M."/>
            <person name="Hauser L."/>
            <person name="Kyrpides N."/>
            <person name="Mikhailova N."/>
            <person name="Bryant D.A."/>
            <person name="Hanada S."/>
            <person name="Tsukatani Y."/>
            <person name="Richardson P."/>
        </authorList>
    </citation>
    <scope>NUCLEOTIDE SEQUENCE [LARGE SCALE GENOMIC DNA]</scope>
    <source>
        <strain evidence="7">DSM 13941 / HLO8</strain>
    </source>
</reference>
<evidence type="ECO:0000256" key="4">
    <source>
        <dbReference type="ARBA" id="ARBA00035174"/>
    </source>
</evidence>
<dbReference type="InterPro" id="IPR026569">
    <property type="entry name" value="Ribosomal_bL28"/>
</dbReference>
<dbReference type="HOGENOM" id="CLU_064548_3_0_0"/>
<organism evidence="6 7">
    <name type="scientific">Roseiflexus castenholzii (strain DSM 13941 / HLO8)</name>
    <dbReference type="NCBI Taxonomy" id="383372"/>
    <lineage>
        <taxon>Bacteria</taxon>
        <taxon>Bacillati</taxon>
        <taxon>Chloroflexota</taxon>
        <taxon>Chloroflexia</taxon>
        <taxon>Chloroflexales</taxon>
        <taxon>Roseiflexineae</taxon>
        <taxon>Roseiflexaceae</taxon>
        <taxon>Roseiflexus</taxon>
    </lineage>
</organism>
<gene>
    <name evidence="5" type="primary">rpmB</name>
    <name evidence="6" type="ordered locus">Rcas_3904</name>
</gene>
<dbReference type="GO" id="GO:0006412">
    <property type="term" value="P:translation"/>
    <property type="evidence" value="ECO:0007669"/>
    <property type="project" value="UniProtKB-UniRule"/>
</dbReference>
<dbReference type="GO" id="GO:1990904">
    <property type="term" value="C:ribonucleoprotein complex"/>
    <property type="evidence" value="ECO:0007669"/>
    <property type="project" value="UniProtKB-KW"/>
</dbReference>
<comment type="similarity">
    <text evidence="1 5">Belongs to the bacterial ribosomal protein bL28 family.</text>
</comment>
<dbReference type="NCBIfam" id="TIGR00009">
    <property type="entry name" value="L28"/>
    <property type="match status" value="1"/>
</dbReference>
<dbReference type="Proteomes" id="UP000000263">
    <property type="component" value="Chromosome"/>
</dbReference>
<dbReference type="Gene3D" id="2.30.170.40">
    <property type="entry name" value="Ribosomal protein L28/L24"/>
    <property type="match status" value="1"/>
</dbReference>
<dbReference type="EMBL" id="CP000804">
    <property type="protein sequence ID" value="ABU59940.1"/>
    <property type="molecule type" value="Genomic_DNA"/>
</dbReference>
<dbReference type="OrthoDB" id="9805609at2"/>
<protein>
    <recommendedName>
        <fullName evidence="4 5">Large ribosomal subunit protein bL28</fullName>
    </recommendedName>
</protein>
<dbReference type="GO" id="GO:0005840">
    <property type="term" value="C:ribosome"/>
    <property type="evidence" value="ECO:0007669"/>
    <property type="project" value="UniProtKB-KW"/>
</dbReference>
<accession>A7NQU4</accession>
<evidence type="ECO:0000256" key="3">
    <source>
        <dbReference type="ARBA" id="ARBA00023274"/>
    </source>
</evidence>
<dbReference type="HAMAP" id="MF_00373">
    <property type="entry name" value="Ribosomal_bL28"/>
    <property type="match status" value="1"/>
</dbReference>
<evidence type="ECO:0000313" key="7">
    <source>
        <dbReference type="Proteomes" id="UP000000263"/>
    </source>
</evidence>
<dbReference type="InterPro" id="IPR001383">
    <property type="entry name" value="Ribosomal_bL28_bact-type"/>
</dbReference>
<keyword evidence="3 5" id="KW-0687">Ribonucleoprotein</keyword>
<keyword evidence="7" id="KW-1185">Reference proteome</keyword>
<dbReference type="eggNOG" id="COG0227">
    <property type="taxonomic scope" value="Bacteria"/>
</dbReference>
<keyword evidence="2 5" id="KW-0689">Ribosomal protein</keyword>
<evidence type="ECO:0000256" key="2">
    <source>
        <dbReference type="ARBA" id="ARBA00022980"/>
    </source>
</evidence>
<name>A7NQU4_ROSCS</name>
<dbReference type="GO" id="GO:0003735">
    <property type="term" value="F:structural constituent of ribosome"/>
    <property type="evidence" value="ECO:0007669"/>
    <property type="project" value="InterPro"/>
</dbReference>
<proteinExistence type="inferred from homology"/>
<sequence>MAKCDLTGKKVAFGRNIRHKASGGWARRAPKTNRTFRPNVHRHTIYVPEIGQSVTLNLSTKALRIINKKGLLAAVRDQRLSVEAFLKEHTR</sequence>
<dbReference type="Pfam" id="PF00830">
    <property type="entry name" value="Ribosomal_L28"/>
    <property type="match status" value="1"/>
</dbReference>
<dbReference type="SUPFAM" id="SSF143800">
    <property type="entry name" value="L28p-like"/>
    <property type="match status" value="1"/>
</dbReference>
<dbReference type="AlphaFoldDB" id="A7NQU4"/>
<evidence type="ECO:0000313" key="6">
    <source>
        <dbReference type="EMBL" id="ABU59940.1"/>
    </source>
</evidence>
<dbReference type="InterPro" id="IPR034704">
    <property type="entry name" value="Ribosomal_bL28/bL31-like_sf"/>
</dbReference>
<evidence type="ECO:0000256" key="5">
    <source>
        <dbReference type="HAMAP-Rule" id="MF_00373"/>
    </source>
</evidence>
<dbReference type="STRING" id="383372.Rcas_3904"/>
<dbReference type="InterPro" id="IPR037147">
    <property type="entry name" value="Ribosomal_bL28_sf"/>
</dbReference>
<dbReference type="KEGG" id="rca:Rcas_3904"/>